<dbReference type="EMBL" id="WIGN01000196">
    <property type="protein sequence ID" value="KAF6804895.1"/>
    <property type="molecule type" value="Genomic_DNA"/>
</dbReference>
<evidence type="ECO:0000313" key="4">
    <source>
        <dbReference type="Proteomes" id="UP000652219"/>
    </source>
</evidence>
<keyword evidence="2" id="KW-1133">Transmembrane helix</keyword>
<feature type="transmembrane region" description="Helical" evidence="2">
    <location>
        <begin position="164"/>
        <end position="187"/>
    </location>
</feature>
<keyword evidence="2" id="KW-0812">Transmembrane</keyword>
<feature type="compositionally biased region" description="Low complexity" evidence="1">
    <location>
        <begin position="722"/>
        <end position="733"/>
    </location>
</feature>
<sequence>MYQHINHEKSDDPRSVLEESKSITNEQDEPLKPQHEPLSDKSAQTSQQLSLKIRLSILISLFSIAASVAFISWLWWTPHEDRRWRAWVLAPNRLQLSITLASIVIRAAVGAIATVTTAMVASAAAERRGVQLHAVSQISIARFSNRGQLSHGLLTLRGSALDPVIRLIVALLVLATLAAQFTSTLLVSDLEHGRGARLAETFAEYSREPAAVEGLDDTGPNVRAFLPMASQEARESLLEFRGRAWLMDSRVMCMRPELKDVRICNFFTLCGSVRLERSVAEAAGLGVIKIDVFRDFRCPINQAWHICWNSSLTYYGMDTKWDLRYNHSHWLLGGISIELFFDTSTFWNLLDINGSWLTGPTTMQNSTSNGPWTQYASKNYIEQLNIQASSSKNRSEPAYAWDVNRGDFNTSAVRRQLGAVKDVSSISPEDRQILSIDQESFGSSLAEARGGGARKMHKWGGSMTQEWARPLMANRETSNVGQLGSLFYLRLFNDTIRETGSPARALQAIYFTVARVSYYNLMIAFSPNTETPEAATAEIVTFEPTQVLTNRRGYWAVIGILAVFLATSAVVAVLFWSTRYSLIGNSWHAVAQISGSEELVDLLREAKLATDDEIERLIKGNSKTIPPPPSGVGLGSYGKGVILHAIRGSVDAFASLITFGRAGNAPRFVIRDGVFVRASRVGVDMELKGNVSRRRLTRKASLREVIDGRSHDGQSTCTLHASSRPESRSGSPEDVPGLGSVDQDRST</sequence>
<proteinExistence type="predicted"/>
<keyword evidence="2" id="KW-0472">Membrane</keyword>
<evidence type="ECO:0000256" key="2">
    <source>
        <dbReference type="SAM" id="Phobius"/>
    </source>
</evidence>
<organism evidence="3 4">
    <name type="scientific">Colletotrichum sojae</name>
    <dbReference type="NCBI Taxonomy" id="2175907"/>
    <lineage>
        <taxon>Eukaryota</taxon>
        <taxon>Fungi</taxon>
        <taxon>Dikarya</taxon>
        <taxon>Ascomycota</taxon>
        <taxon>Pezizomycotina</taxon>
        <taxon>Sordariomycetes</taxon>
        <taxon>Hypocreomycetidae</taxon>
        <taxon>Glomerellales</taxon>
        <taxon>Glomerellaceae</taxon>
        <taxon>Colletotrichum</taxon>
        <taxon>Colletotrichum orchidearum species complex</taxon>
    </lineage>
</organism>
<feature type="compositionally biased region" description="Basic and acidic residues" evidence="1">
    <location>
        <begin position="1"/>
        <end position="21"/>
    </location>
</feature>
<protein>
    <submittedName>
        <fullName evidence="3">Uncharacterized protein</fullName>
    </submittedName>
</protein>
<evidence type="ECO:0000313" key="3">
    <source>
        <dbReference type="EMBL" id="KAF6804895.1"/>
    </source>
</evidence>
<feature type="region of interest" description="Disordered" evidence="1">
    <location>
        <begin position="707"/>
        <end position="747"/>
    </location>
</feature>
<feature type="compositionally biased region" description="Basic and acidic residues" evidence="1">
    <location>
        <begin position="29"/>
        <end position="39"/>
    </location>
</feature>
<feature type="transmembrane region" description="Helical" evidence="2">
    <location>
        <begin position="55"/>
        <end position="76"/>
    </location>
</feature>
<feature type="region of interest" description="Disordered" evidence="1">
    <location>
        <begin position="1"/>
        <end position="43"/>
    </location>
</feature>
<evidence type="ECO:0000256" key="1">
    <source>
        <dbReference type="SAM" id="MobiDB-lite"/>
    </source>
</evidence>
<dbReference type="Proteomes" id="UP000652219">
    <property type="component" value="Unassembled WGS sequence"/>
</dbReference>
<feature type="transmembrane region" description="Helical" evidence="2">
    <location>
        <begin position="554"/>
        <end position="576"/>
    </location>
</feature>
<gene>
    <name evidence="3" type="ORF">CSOJ01_09857</name>
</gene>
<feature type="transmembrane region" description="Helical" evidence="2">
    <location>
        <begin position="96"/>
        <end position="121"/>
    </location>
</feature>
<keyword evidence="4" id="KW-1185">Reference proteome</keyword>
<accession>A0A8H6J1W1</accession>
<comment type="caution">
    <text evidence="3">The sequence shown here is derived from an EMBL/GenBank/DDBJ whole genome shotgun (WGS) entry which is preliminary data.</text>
</comment>
<dbReference type="AlphaFoldDB" id="A0A8H6J1W1"/>
<name>A0A8H6J1W1_9PEZI</name>
<reference evidence="3 4" key="1">
    <citation type="journal article" date="2020" name="Phytopathology">
        <title>Genome Sequence Resources of Colletotrichum truncatum, C. plurivorum, C. musicola, and C. sojae: Four Species Pathogenic to Soybean (Glycine max).</title>
        <authorList>
            <person name="Rogerio F."/>
            <person name="Boufleur T.R."/>
            <person name="Ciampi-Guillardi M."/>
            <person name="Sukno S.A."/>
            <person name="Thon M.R."/>
            <person name="Massola Junior N.S."/>
            <person name="Baroncelli R."/>
        </authorList>
    </citation>
    <scope>NUCLEOTIDE SEQUENCE [LARGE SCALE GENOMIC DNA]</scope>
    <source>
        <strain evidence="3 4">LFN0009</strain>
    </source>
</reference>